<dbReference type="AlphaFoldDB" id="A0A8S0UYB4"/>
<evidence type="ECO:0000313" key="2">
    <source>
        <dbReference type="Proteomes" id="UP000594638"/>
    </source>
</evidence>
<protein>
    <submittedName>
        <fullName evidence="1">Uncharacterized protein</fullName>
    </submittedName>
</protein>
<name>A0A8S0UYB4_OLEEU</name>
<keyword evidence="2" id="KW-1185">Reference proteome</keyword>
<dbReference type="Proteomes" id="UP000594638">
    <property type="component" value="Unassembled WGS sequence"/>
</dbReference>
<accession>A0A8S0UYB4</accession>
<gene>
    <name evidence="1" type="ORF">OLEA9_A116486</name>
</gene>
<comment type="caution">
    <text evidence="1">The sequence shown here is derived from an EMBL/GenBank/DDBJ whole genome shotgun (WGS) entry which is preliminary data.</text>
</comment>
<evidence type="ECO:0000313" key="1">
    <source>
        <dbReference type="EMBL" id="CAA3025755.1"/>
    </source>
</evidence>
<sequence length="85" mass="9692">MMDSKSHGDVMESILIVVEDESDDSSQNGHGMRIKKRSFILQSPFTNPEKKRKLDNVNAFDPFQKLDLVKTNELDNWLVNAPDSV</sequence>
<dbReference type="OrthoDB" id="927596at2759"/>
<dbReference type="Gramene" id="OE9A116486T1">
    <property type="protein sequence ID" value="OE9A116486C1"/>
    <property type="gene ID" value="OE9A116486"/>
</dbReference>
<proteinExistence type="predicted"/>
<dbReference type="EMBL" id="CACTIH010009142">
    <property type="protein sequence ID" value="CAA3025755.1"/>
    <property type="molecule type" value="Genomic_DNA"/>
</dbReference>
<organism evidence="1 2">
    <name type="scientific">Olea europaea subsp. europaea</name>
    <dbReference type="NCBI Taxonomy" id="158383"/>
    <lineage>
        <taxon>Eukaryota</taxon>
        <taxon>Viridiplantae</taxon>
        <taxon>Streptophyta</taxon>
        <taxon>Embryophyta</taxon>
        <taxon>Tracheophyta</taxon>
        <taxon>Spermatophyta</taxon>
        <taxon>Magnoliopsida</taxon>
        <taxon>eudicotyledons</taxon>
        <taxon>Gunneridae</taxon>
        <taxon>Pentapetalae</taxon>
        <taxon>asterids</taxon>
        <taxon>lamiids</taxon>
        <taxon>Lamiales</taxon>
        <taxon>Oleaceae</taxon>
        <taxon>Oleeae</taxon>
        <taxon>Olea</taxon>
    </lineage>
</organism>
<reference evidence="1 2" key="1">
    <citation type="submission" date="2019-12" db="EMBL/GenBank/DDBJ databases">
        <authorList>
            <person name="Alioto T."/>
            <person name="Alioto T."/>
            <person name="Gomez Garrido J."/>
        </authorList>
    </citation>
    <scope>NUCLEOTIDE SEQUENCE [LARGE SCALE GENOMIC DNA]</scope>
</reference>